<dbReference type="Proteomes" id="UP000837675">
    <property type="component" value="Unassembled WGS sequence"/>
</dbReference>
<protein>
    <submittedName>
        <fullName evidence="1">Uncharacterized protein</fullName>
    </submittedName>
</protein>
<dbReference type="AlphaFoldDB" id="A0A8S4C565"/>
<keyword evidence="2" id="KW-1185">Reference proteome</keyword>
<name>A0A8S4C565_9ACAR</name>
<accession>A0A8S4C565</accession>
<proteinExistence type="predicted"/>
<gene>
    <name evidence="1" type="ORF">MHYMCMPASI_01108</name>
</gene>
<organism evidence="1 2">
    <name type="scientific">Hyalomma marginatum</name>
    <dbReference type="NCBI Taxonomy" id="34627"/>
    <lineage>
        <taxon>Eukaryota</taxon>
        <taxon>Metazoa</taxon>
        <taxon>Ecdysozoa</taxon>
        <taxon>Arthropoda</taxon>
        <taxon>Chelicerata</taxon>
        <taxon>Arachnida</taxon>
        <taxon>Acari</taxon>
        <taxon>Parasitiformes</taxon>
        <taxon>Ixodida</taxon>
        <taxon>Ixodoidea</taxon>
        <taxon>Ixodidae</taxon>
        <taxon>Hyalomminae</taxon>
        <taxon>Hyalomma</taxon>
    </lineage>
</organism>
<sequence length="31" mass="3427">MELFSQLFFYNVDASPHGLAIADLNEDGRVG</sequence>
<comment type="caution">
    <text evidence="1">The sequence shown here is derived from an EMBL/GenBank/DDBJ whole genome shotgun (WGS) entry which is preliminary data.</text>
</comment>
<evidence type="ECO:0000313" key="2">
    <source>
        <dbReference type="Proteomes" id="UP000837675"/>
    </source>
</evidence>
<dbReference type="EMBL" id="CAJVAF010000347">
    <property type="protein sequence ID" value="CAG7599574.1"/>
    <property type="molecule type" value="Genomic_DNA"/>
</dbReference>
<evidence type="ECO:0000313" key="1">
    <source>
        <dbReference type="EMBL" id="CAG7599574.1"/>
    </source>
</evidence>
<reference evidence="1" key="1">
    <citation type="submission" date="2021-06" db="EMBL/GenBank/DDBJ databases">
        <authorList>
            <person name="Nardi T."/>
            <person name="Nardi T."/>
        </authorList>
    </citation>
    <scope>NUCLEOTIDE SEQUENCE</scope>
</reference>